<reference evidence="1 2" key="1">
    <citation type="journal article" date="2015" name="Stand. Genomic Sci.">
        <title>Genomic Encyclopedia of Bacterial and Archaeal Type Strains, Phase III: the genomes of soil and plant-associated and newly described type strains.</title>
        <authorList>
            <person name="Whitman W.B."/>
            <person name="Woyke T."/>
            <person name="Klenk H.P."/>
            <person name="Zhou Y."/>
            <person name="Lilburn T.G."/>
            <person name="Beck B.J."/>
            <person name="De Vos P."/>
            <person name="Vandamme P."/>
            <person name="Eisen J.A."/>
            <person name="Garrity G."/>
            <person name="Hugenholtz P."/>
            <person name="Kyrpides N.C."/>
        </authorList>
    </citation>
    <scope>NUCLEOTIDE SEQUENCE [LARGE SCALE GENOMIC DNA]</scope>
    <source>
        <strain evidence="1 2">VKM Ac-2572</strain>
    </source>
</reference>
<protein>
    <recommendedName>
        <fullName evidence="3">VCBS repeat protein</fullName>
    </recommendedName>
</protein>
<gene>
    <name evidence="1" type="ORF">EV652_106381</name>
</gene>
<organism evidence="1 2">
    <name type="scientific">Kribbella steppae</name>
    <dbReference type="NCBI Taxonomy" id="2512223"/>
    <lineage>
        <taxon>Bacteria</taxon>
        <taxon>Bacillati</taxon>
        <taxon>Actinomycetota</taxon>
        <taxon>Actinomycetes</taxon>
        <taxon>Propionibacteriales</taxon>
        <taxon>Kribbellaceae</taxon>
        <taxon>Kribbella</taxon>
    </lineage>
</organism>
<comment type="caution">
    <text evidence="1">The sequence shown here is derived from an EMBL/GenBank/DDBJ whole genome shotgun (WGS) entry which is preliminary data.</text>
</comment>
<name>A0A4R2HKT7_9ACTN</name>
<dbReference type="EMBL" id="SLWN01000006">
    <property type="protein sequence ID" value="TCO28395.1"/>
    <property type="molecule type" value="Genomic_DNA"/>
</dbReference>
<sequence>MALVGSISLAFGNTGDIPVIGDWDGDYRDDLGVYRPWNRSFYPW</sequence>
<evidence type="ECO:0000313" key="1">
    <source>
        <dbReference type="EMBL" id="TCO28395.1"/>
    </source>
</evidence>
<dbReference type="AlphaFoldDB" id="A0A4R2HKT7"/>
<evidence type="ECO:0008006" key="3">
    <source>
        <dbReference type="Google" id="ProtNLM"/>
    </source>
</evidence>
<accession>A0A4R2HKT7</accession>
<evidence type="ECO:0000313" key="2">
    <source>
        <dbReference type="Proteomes" id="UP000294508"/>
    </source>
</evidence>
<keyword evidence="2" id="KW-1185">Reference proteome</keyword>
<dbReference type="RefSeq" id="WP_255512610.1">
    <property type="nucleotide sequence ID" value="NZ_SLWN01000006.1"/>
</dbReference>
<proteinExistence type="predicted"/>
<dbReference type="Proteomes" id="UP000294508">
    <property type="component" value="Unassembled WGS sequence"/>
</dbReference>